<keyword evidence="2" id="KW-1185">Reference proteome</keyword>
<dbReference type="EMBL" id="JAZHPM010000026">
    <property type="protein sequence ID" value="MEF2293138.1"/>
    <property type="molecule type" value="Genomic_DNA"/>
</dbReference>
<sequence length="106" mass="11101">MATKEELKNVFVTGAIPTEQNFHDLIDVAGSPGEKGDAGKSAYQIAVDNGFKGTEQEWLASLKGAKGDSVKGKDGVSVTDIASDGTNITFTLSDGSTKEIPWPKQG</sequence>
<accession>A0ABU7VHI4</accession>
<protein>
    <submittedName>
        <fullName evidence="1">Collagen-like protein</fullName>
    </submittedName>
</protein>
<gene>
    <name evidence="1" type="ORF">V2W34_14145</name>
</gene>
<comment type="caution">
    <text evidence="1">The sequence shown here is derived from an EMBL/GenBank/DDBJ whole genome shotgun (WGS) entry which is preliminary data.</text>
</comment>
<reference evidence="1 2" key="1">
    <citation type="submission" date="2024-01" db="EMBL/GenBank/DDBJ databases">
        <title>Survival strategy associated with biotechnological potential of Virgibacillus dokdonensis T4.6 isolated from salt-fermented shrimp paste.</title>
        <authorList>
            <person name="Doan T.V."/>
            <person name="Quach N.T."/>
            <person name="Phi Q.-T."/>
        </authorList>
    </citation>
    <scope>NUCLEOTIDE SEQUENCE [LARGE SCALE GENOMIC DNA]</scope>
    <source>
        <strain evidence="1 2">T4.6</strain>
    </source>
</reference>
<dbReference type="RefSeq" id="WP_331805687.1">
    <property type="nucleotide sequence ID" value="NZ_JAZHPM010000026.1"/>
</dbReference>
<evidence type="ECO:0000313" key="1">
    <source>
        <dbReference type="EMBL" id="MEF2293138.1"/>
    </source>
</evidence>
<evidence type="ECO:0000313" key="2">
    <source>
        <dbReference type="Proteomes" id="UP001356080"/>
    </source>
</evidence>
<organism evidence="1 2">
    <name type="scientific">Virgibacillus dokdonensis</name>
    <dbReference type="NCBI Taxonomy" id="302167"/>
    <lineage>
        <taxon>Bacteria</taxon>
        <taxon>Bacillati</taxon>
        <taxon>Bacillota</taxon>
        <taxon>Bacilli</taxon>
        <taxon>Bacillales</taxon>
        <taxon>Bacillaceae</taxon>
        <taxon>Virgibacillus</taxon>
    </lineage>
</organism>
<proteinExistence type="predicted"/>
<name>A0ABU7VHI4_9BACI</name>
<dbReference type="Proteomes" id="UP001356080">
    <property type="component" value="Unassembled WGS sequence"/>
</dbReference>